<dbReference type="Proteomes" id="UP000735302">
    <property type="component" value="Unassembled WGS sequence"/>
</dbReference>
<comment type="caution">
    <text evidence="1">The sequence shown here is derived from an EMBL/GenBank/DDBJ whole genome shotgun (WGS) entry which is preliminary data.</text>
</comment>
<accession>A0AAV4CPE2</accession>
<dbReference type="AlphaFoldDB" id="A0AAV4CPE2"/>
<evidence type="ECO:0000313" key="1">
    <source>
        <dbReference type="EMBL" id="GFO33767.1"/>
    </source>
</evidence>
<dbReference type="EMBL" id="BLXT01006832">
    <property type="protein sequence ID" value="GFO33767.1"/>
    <property type="molecule type" value="Genomic_DNA"/>
</dbReference>
<proteinExistence type="predicted"/>
<gene>
    <name evidence="1" type="ORF">PoB_006027200</name>
</gene>
<protein>
    <submittedName>
        <fullName evidence="1">Uncharacterized protein</fullName>
    </submittedName>
</protein>
<reference evidence="1 2" key="1">
    <citation type="journal article" date="2021" name="Elife">
        <title>Chloroplast acquisition without the gene transfer in kleptoplastic sea slugs, Plakobranchus ocellatus.</title>
        <authorList>
            <person name="Maeda T."/>
            <person name="Takahashi S."/>
            <person name="Yoshida T."/>
            <person name="Shimamura S."/>
            <person name="Takaki Y."/>
            <person name="Nagai Y."/>
            <person name="Toyoda A."/>
            <person name="Suzuki Y."/>
            <person name="Arimoto A."/>
            <person name="Ishii H."/>
            <person name="Satoh N."/>
            <person name="Nishiyama T."/>
            <person name="Hasebe M."/>
            <person name="Maruyama T."/>
            <person name="Minagawa J."/>
            <person name="Obokata J."/>
            <person name="Shigenobu S."/>
        </authorList>
    </citation>
    <scope>NUCLEOTIDE SEQUENCE [LARGE SCALE GENOMIC DNA]</scope>
</reference>
<sequence length="88" mass="9670">MAFQVVKIETHTFAQSAQCSKQLFTSIDICAVSLKTHMQSEGGQPVNLPVPYVVPSLVGACGRVKNRIKVFRMSITNARGFEEIACRV</sequence>
<name>A0AAV4CPE2_9GAST</name>
<keyword evidence="2" id="KW-1185">Reference proteome</keyword>
<organism evidence="1 2">
    <name type="scientific">Plakobranchus ocellatus</name>
    <dbReference type="NCBI Taxonomy" id="259542"/>
    <lineage>
        <taxon>Eukaryota</taxon>
        <taxon>Metazoa</taxon>
        <taxon>Spiralia</taxon>
        <taxon>Lophotrochozoa</taxon>
        <taxon>Mollusca</taxon>
        <taxon>Gastropoda</taxon>
        <taxon>Heterobranchia</taxon>
        <taxon>Euthyneura</taxon>
        <taxon>Panpulmonata</taxon>
        <taxon>Sacoglossa</taxon>
        <taxon>Placobranchoidea</taxon>
        <taxon>Plakobranchidae</taxon>
        <taxon>Plakobranchus</taxon>
    </lineage>
</organism>
<evidence type="ECO:0000313" key="2">
    <source>
        <dbReference type="Proteomes" id="UP000735302"/>
    </source>
</evidence>